<evidence type="ECO:0000313" key="3">
    <source>
        <dbReference type="Proteomes" id="UP000059680"/>
    </source>
</evidence>
<accession>A0A0P0V1V1</accession>
<keyword evidence="3" id="KW-1185">Reference proteome</keyword>
<sequence>MWRSQRWSPRQRSRMERQTPAMFRSSEGGSLARMHSMASSGRSSTDGSPPASSPPPPPPPPPPSSTAAARFLLKDGISGMVVSAAAPAPTPPSSRSPARNPSSARASSWHSVDRNNLISRAHGFDKNTRQAKTKVATKASIDQTPPPPPPRWRSSSSDWALLLINKQRTNQ</sequence>
<proteinExistence type="predicted"/>
<evidence type="ECO:0000256" key="1">
    <source>
        <dbReference type="SAM" id="MobiDB-lite"/>
    </source>
</evidence>
<name>A0A0P0V1V1_ORYSJ</name>
<feature type="compositionally biased region" description="Low complexity" evidence="1">
    <location>
        <begin position="95"/>
        <end position="108"/>
    </location>
</feature>
<dbReference type="InParanoid" id="A0A0P0V1V1"/>
<dbReference type="Gramene" id="Os01t0281050-00">
    <property type="protein sequence ID" value="Os01t0281050-00"/>
    <property type="gene ID" value="Os01g0281050"/>
</dbReference>
<organism evidence="2 3">
    <name type="scientific">Oryza sativa subsp. japonica</name>
    <name type="common">Rice</name>
    <dbReference type="NCBI Taxonomy" id="39947"/>
    <lineage>
        <taxon>Eukaryota</taxon>
        <taxon>Viridiplantae</taxon>
        <taxon>Streptophyta</taxon>
        <taxon>Embryophyta</taxon>
        <taxon>Tracheophyta</taxon>
        <taxon>Spermatophyta</taxon>
        <taxon>Magnoliopsida</taxon>
        <taxon>Liliopsida</taxon>
        <taxon>Poales</taxon>
        <taxon>Poaceae</taxon>
        <taxon>BOP clade</taxon>
        <taxon>Oryzoideae</taxon>
        <taxon>Oryzeae</taxon>
        <taxon>Oryzinae</taxon>
        <taxon>Oryza</taxon>
        <taxon>Oryza sativa</taxon>
    </lineage>
</organism>
<reference evidence="2 3" key="3">
    <citation type="journal article" date="2013" name="Rice">
        <title>Improvement of the Oryza sativa Nipponbare reference genome using next generation sequence and optical map data.</title>
        <authorList>
            <person name="Kawahara Y."/>
            <person name="de la Bastide M."/>
            <person name="Hamilton J.P."/>
            <person name="Kanamori H."/>
            <person name="McCombie W.R."/>
            <person name="Ouyang S."/>
            <person name="Schwartz D.C."/>
            <person name="Tanaka T."/>
            <person name="Wu J."/>
            <person name="Zhou S."/>
            <person name="Childs K.L."/>
            <person name="Davidson R.M."/>
            <person name="Lin H."/>
            <person name="Quesada-Ocampo L."/>
            <person name="Vaillancourt B."/>
            <person name="Sakai H."/>
            <person name="Lee S.S."/>
            <person name="Kim J."/>
            <person name="Numa H."/>
            <person name="Itoh T."/>
            <person name="Buell C.R."/>
            <person name="Matsumoto T."/>
        </authorList>
    </citation>
    <scope>NUCLEOTIDE SEQUENCE [LARGE SCALE GENOMIC DNA]</scope>
    <source>
        <strain evidence="3">cv. Nipponbare</strain>
    </source>
</reference>
<dbReference type="AlphaFoldDB" id="A0A0P0V1V1"/>
<feature type="compositionally biased region" description="Polar residues" evidence="1">
    <location>
        <begin position="37"/>
        <end position="47"/>
    </location>
</feature>
<reference evidence="2 3" key="2">
    <citation type="journal article" date="2013" name="Plant Cell Physiol.">
        <title>Rice Annotation Project Database (RAP-DB): an integrative and interactive database for rice genomics.</title>
        <authorList>
            <person name="Sakai H."/>
            <person name="Lee S.S."/>
            <person name="Tanaka T."/>
            <person name="Numa H."/>
            <person name="Kim J."/>
            <person name="Kawahara Y."/>
            <person name="Wakimoto H."/>
            <person name="Yang C.C."/>
            <person name="Iwamoto M."/>
            <person name="Abe T."/>
            <person name="Yamada Y."/>
            <person name="Muto A."/>
            <person name="Inokuchi H."/>
            <person name="Ikemura T."/>
            <person name="Matsumoto T."/>
            <person name="Sasaki T."/>
            <person name="Itoh T."/>
        </authorList>
    </citation>
    <scope>NUCLEOTIDE SEQUENCE [LARGE SCALE GENOMIC DNA]</scope>
    <source>
        <strain evidence="3">cv. Nipponbare</strain>
    </source>
</reference>
<feature type="region of interest" description="Disordered" evidence="1">
    <location>
        <begin position="1"/>
        <end position="158"/>
    </location>
</feature>
<protein>
    <submittedName>
        <fullName evidence="2">Os01g0281050 protein</fullName>
    </submittedName>
</protein>
<dbReference type="EMBL" id="AP014957">
    <property type="protein sequence ID" value="BAS71596.1"/>
    <property type="molecule type" value="Genomic_DNA"/>
</dbReference>
<gene>
    <name evidence="2" type="ordered locus">Os01g0281050</name>
    <name evidence="2" type="ORF">OSNPB_010281050</name>
</gene>
<evidence type="ECO:0000313" key="2">
    <source>
        <dbReference type="EMBL" id="BAS71596.1"/>
    </source>
</evidence>
<feature type="compositionally biased region" description="Low complexity" evidence="1">
    <location>
        <begin position="1"/>
        <end position="10"/>
    </location>
</feature>
<feature type="compositionally biased region" description="Pro residues" evidence="1">
    <location>
        <begin position="51"/>
        <end position="64"/>
    </location>
</feature>
<dbReference type="PaxDb" id="39947-A0A0P0V1V1"/>
<dbReference type="Proteomes" id="UP000059680">
    <property type="component" value="Chromosome 1"/>
</dbReference>
<reference evidence="3" key="1">
    <citation type="journal article" date="2005" name="Nature">
        <title>The map-based sequence of the rice genome.</title>
        <authorList>
            <consortium name="International rice genome sequencing project (IRGSP)"/>
            <person name="Matsumoto T."/>
            <person name="Wu J."/>
            <person name="Kanamori H."/>
            <person name="Katayose Y."/>
            <person name="Fujisawa M."/>
            <person name="Namiki N."/>
            <person name="Mizuno H."/>
            <person name="Yamamoto K."/>
            <person name="Antonio B.A."/>
            <person name="Baba T."/>
            <person name="Sakata K."/>
            <person name="Nagamura Y."/>
            <person name="Aoki H."/>
            <person name="Arikawa K."/>
            <person name="Arita K."/>
            <person name="Bito T."/>
            <person name="Chiden Y."/>
            <person name="Fujitsuka N."/>
            <person name="Fukunaka R."/>
            <person name="Hamada M."/>
            <person name="Harada C."/>
            <person name="Hayashi A."/>
            <person name="Hijishita S."/>
            <person name="Honda M."/>
            <person name="Hosokawa S."/>
            <person name="Ichikawa Y."/>
            <person name="Idonuma A."/>
            <person name="Iijima M."/>
            <person name="Ikeda M."/>
            <person name="Ikeno M."/>
            <person name="Ito K."/>
            <person name="Ito S."/>
            <person name="Ito T."/>
            <person name="Ito Y."/>
            <person name="Ito Y."/>
            <person name="Iwabuchi A."/>
            <person name="Kamiya K."/>
            <person name="Karasawa W."/>
            <person name="Kurita K."/>
            <person name="Katagiri S."/>
            <person name="Kikuta A."/>
            <person name="Kobayashi H."/>
            <person name="Kobayashi N."/>
            <person name="Machita K."/>
            <person name="Maehara T."/>
            <person name="Masukawa M."/>
            <person name="Mizubayashi T."/>
            <person name="Mukai Y."/>
            <person name="Nagasaki H."/>
            <person name="Nagata Y."/>
            <person name="Naito S."/>
            <person name="Nakashima M."/>
            <person name="Nakama Y."/>
            <person name="Nakamichi Y."/>
            <person name="Nakamura M."/>
            <person name="Meguro A."/>
            <person name="Negishi M."/>
            <person name="Ohta I."/>
            <person name="Ohta T."/>
            <person name="Okamoto M."/>
            <person name="Ono N."/>
            <person name="Saji S."/>
            <person name="Sakaguchi M."/>
            <person name="Sakai K."/>
            <person name="Shibata M."/>
            <person name="Shimokawa T."/>
            <person name="Song J."/>
            <person name="Takazaki Y."/>
            <person name="Terasawa K."/>
            <person name="Tsugane M."/>
            <person name="Tsuji K."/>
            <person name="Ueda S."/>
            <person name="Waki K."/>
            <person name="Yamagata H."/>
            <person name="Yamamoto M."/>
            <person name="Yamamoto S."/>
            <person name="Yamane H."/>
            <person name="Yoshiki S."/>
            <person name="Yoshihara R."/>
            <person name="Yukawa K."/>
            <person name="Zhong H."/>
            <person name="Yano M."/>
            <person name="Yuan Q."/>
            <person name="Ouyang S."/>
            <person name="Liu J."/>
            <person name="Jones K.M."/>
            <person name="Gansberger K."/>
            <person name="Moffat K."/>
            <person name="Hill J."/>
            <person name="Bera J."/>
            <person name="Fadrosh D."/>
            <person name="Jin S."/>
            <person name="Johri S."/>
            <person name="Kim M."/>
            <person name="Overton L."/>
            <person name="Reardon M."/>
            <person name="Tsitrin T."/>
            <person name="Vuong H."/>
            <person name="Weaver B."/>
            <person name="Ciecko A."/>
            <person name="Tallon L."/>
            <person name="Jackson J."/>
            <person name="Pai G."/>
            <person name="Aken S.V."/>
            <person name="Utterback T."/>
            <person name="Reidmuller S."/>
            <person name="Feldblyum T."/>
            <person name="Hsiao J."/>
            <person name="Zismann V."/>
            <person name="Iobst S."/>
            <person name="de Vazeille A.R."/>
            <person name="Buell C.R."/>
            <person name="Ying K."/>
            <person name="Li Y."/>
            <person name="Lu T."/>
            <person name="Huang Y."/>
            <person name="Zhao Q."/>
            <person name="Feng Q."/>
            <person name="Zhang L."/>
            <person name="Zhu J."/>
            <person name="Weng Q."/>
            <person name="Mu J."/>
            <person name="Lu Y."/>
            <person name="Fan D."/>
            <person name="Liu Y."/>
            <person name="Guan J."/>
            <person name="Zhang Y."/>
            <person name="Yu S."/>
            <person name="Liu X."/>
            <person name="Zhang Y."/>
            <person name="Hong G."/>
            <person name="Han B."/>
            <person name="Choisne N."/>
            <person name="Demange N."/>
            <person name="Orjeda G."/>
            <person name="Samain S."/>
            <person name="Cattolico L."/>
            <person name="Pelletier E."/>
            <person name="Couloux A."/>
            <person name="Segurens B."/>
            <person name="Wincker P."/>
            <person name="D'Hont A."/>
            <person name="Scarpelli C."/>
            <person name="Weissenbach J."/>
            <person name="Salanoubat M."/>
            <person name="Quetier F."/>
            <person name="Yu Y."/>
            <person name="Kim H.R."/>
            <person name="Rambo T."/>
            <person name="Currie J."/>
            <person name="Collura K."/>
            <person name="Luo M."/>
            <person name="Yang T."/>
            <person name="Ammiraju J.S.S."/>
            <person name="Engler F."/>
            <person name="Soderlund C."/>
            <person name="Wing R.A."/>
            <person name="Palmer L.E."/>
            <person name="de la Bastide M."/>
            <person name="Spiegel L."/>
            <person name="Nascimento L."/>
            <person name="Zutavern T."/>
            <person name="O'Shaughnessy A."/>
            <person name="Dike S."/>
            <person name="Dedhia N."/>
            <person name="Preston R."/>
            <person name="Balija V."/>
            <person name="McCombie W.R."/>
            <person name="Chow T."/>
            <person name="Chen H."/>
            <person name="Chung M."/>
            <person name="Chen C."/>
            <person name="Shaw J."/>
            <person name="Wu H."/>
            <person name="Hsiao K."/>
            <person name="Chao Y."/>
            <person name="Chu M."/>
            <person name="Cheng C."/>
            <person name="Hour A."/>
            <person name="Lee P."/>
            <person name="Lin S."/>
            <person name="Lin Y."/>
            <person name="Liou J."/>
            <person name="Liu S."/>
            <person name="Hsing Y."/>
            <person name="Raghuvanshi S."/>
            <person name="Mohanty A."/>
            <person name="Bharti A.K."/>
            <person name="Gaur A."/>
            <person name="Gupta V."/>
            <person name="Kumar D."/>
            <person name="Ravi V."/>
            <person name="Vij S."/>
            <person name="Kapur A."/>
            <person name="Khurana P."/>
            <person name="Khurana P."/>
            <person name="Khurana J.P."/>
            <person name="Tyagi A.K."/>
            <person name="Gaikwad K."/>
            <person name="Singh A."/>
            <person name="Dalal V."/>
            <person name="Srivastava S."/>
            <person name="Dixit A."/>
            <person name="Pal A.K."/>
            <person name="Ghazi I.A."/>
            <person name="Yadav M."/>
            <person name="Pandit A."/>
            <person name="Bhargava A."/>
            <person name="Sureshbabu K."/>
            <person name="Batra K."/>
            <person name="Sharma T.R."/>
            <person name="Mohapatra T."/>
            <person name="Singh N.K."/>
            <person name="Messing J."/>
            <person name="Nelson A.B."/>
            <person name="Fuks G."/>
            <person name="Kavchok S."/>
            <person name="Keizer G."/>
            <person name="Linton E."/>
            <person name="Llaca V."/>
            <person name="Song R."/>
            <person name="Tanyolac B."/>
            <person name="Young S."/>
            <person name="Ho-Il K."/>
            <person name="Hahn J.H."/>
            <person name="Sangsakoo G."/>
            <person name="Vanavichit A."/>
            <person name="de Mattos Luiz.A.T."/>
            <person name="Zimmer P.D."/>
            <person name="Malone G."/>
            <person name="Dellagostin O."/>
            <person name="de Oliveira A.C."/>
            <person name="Bevan M."/>
            <person name="Bancroft I."/>
            <person name="Minx P."/>
            <person name="Cordum H."/>
            <person name="Wilson R."/>
            <person name="Cheng Z."/>
            <person name="Jin W."/>
            <person name="Jiang J."/>
            <person name="Leong S.A."/>
            <person name="Iwama H."/>
            <person name="Gojobori T."/>
            <person name="Itoh T."/>
            <person name="Niimura Y."/>
            <person name="Fujii Y."/>
            <person name="Habara T."/>
            <person name="Sakai H."/>
            <person name="Sato Y."/>
            <person name="Wilson G."/>
            <person name="Kumar K."/>
            <person name="McCouch S."/>
            <person name="Juretic N."/>
            <person name="Hoen D."/>
            <person name="Wright S."/>
            <person name="Bruskiewich R."/>
            <person name="Bureau T."/>
            <person name="Miyao A."/>
            <person name="Hirochika H."/>
            <person name="Nishikawa T."/>
            <person name="Kadowaki K."/>
            <person name="Sugiura M."/>
            <person name="Burr B."/>
            <person name="Sasaki T."/>
        </authorList>
    </citation>
    <scope>NUCLEOTIDE SEQUENCE [LARGE SCALE GENOMIC DNA]</scope>
    <source>
        <strain evidence="3">cv. Nipponbare</strain>
    </source>
</reference>